<feature type="domain" description="Interferon regulatory factor 2-binding protein 1/2-like zinc finger" evidence="2">
    <location>
        <begin position="68"/>
        <end position="102"/>
    </location>
</feature>
<evidence type="ECO:0000259" key="2">
    <source>
        <dbReference type="Pfam" id="PF11261"/>
    </source>
</evidence>
<feature type="region of interest" description="Disordered" evidence="1">
    <location>
        <begin position="39"/>
        <end position="60"/>
    </location>
</feature>
<organism evidence="3 4">
    <name type="scientific">Panagrolaimus superbus</name>
    <dbReference type="NCBI Taxonomy" id="310955"/>
    <lineage>
        <taxon>Eukaryota</taxon>
        <taxon>Metazoa</taxon>
        <taxon>Ecdysozoa</taxon>
        <taxon>Nematoda</taxon>
        <taxon>Chromadorea</taxon>
        <taxon>Rhabditida</taxon>
        <taxon>Tylenchina</taxon>
        <taxon>Panagrolaimomorpha</taxon>
        <taxon>Panagrolaimoidea</taxon>
        <taxon>Panagrolaimidae</taxon>
        <taxon>Panagrolaimus</taxon>
    </lineage>
</organism>
<keyword evidence="3" id="KW-1185">Reference proteome</keyword>
<protein>
    <submittedName>
        <fullName evidence="4">Interferon regulatory factor 2-binding protein 1 &amp; 2 zinc finger domain-containing protein</fullName>
    </submittedName>
</protein>
<reference evidence="4" key="1">
    <citation type="submission" date="2022-11" db="UniProtKB">
        <authorList>
            <consortium name="WormBaseParasite"/>
        </authorList>
    </citation>
    <scope>IDENTIFICATION</scope>
</reference>
<evidence type="ECO:0000256" key="1">
    <source>
        <dbReference type="SAM" id="MobiDB-lite"/>
    </source>
</evidence>
<dbReference type="InterPro" id="IPR022750">
    <property type="entry name" value="IRF-2BP1_2-like_Znf"/>
</dbReference>
<dbReference type="Pfam" id="PF11261">
    <property type="entry name" value="IRF-2BP1_2"/>
    <property type="match status" value="1"/>
</dbReference>
<dbReference type="AlphaFoldDB" id="A0A914YH48"/>
<name>A0A914YH48_9BILA</name>
<dbReference type="WBParaSite" id="PSU_v2.g18653.t1">
    <property type="protein sequence ID" value="PSU_v2.g18653.t1"/>
    <property type="gene ID" value="PSU_v2.g18653"/>
</dbReference>
<evidence type="ECO:0000313" key="4">
    <source>
        <dbReference type="WBParaSite" id="PSU_v2.g18653.t1"/>
    </source>
</evidence>
<evidence type="ECO:0000313" key="3">
    <source>
        <dbReference type="Proteomes" id="UP000887577"/>
    </source>
</evidence>
<proteinExistence type="predicted"/>
<sequence>MATHPNAATAALFPNQSAAAAAAAAAALASSLPPLAASNGTLNHLGQGPASGSSTSSSMNFMNKINQKQHCYLCDLPRMPWAMCHDYNEPVCRGCVNYEGAEK</sequence>
<dbReference type="Proteomes" id="UP000887577">
    <property type="component" value="Unplaced"/>
</dbReference>
<accession>A0A914YH48</accession>